<keyword evidence="1" id="KW-1133">Transmembrane helix</keyword>
<dbReference type="AlphaFoldDB" id="A0A0R1KRW3"/>
<dbReference type="InterPro" id="IPR046481">
    <property type="entry name" value="DUF6574"/>
</dbReference>
<dbReference type="EMBL" id="AZDY01000029">
    <property type="protein sequence ID" value="KRK84115.1"/>
    <property type="molecule type" value="Genomic_DNA"/>
</dbReference>
<feature type="transmembrane region" description="Helical" evidence="1">
    <location>
        <begin position="197"/>
        <end position="219"/>
    </location>
</feature>
<comment type="caution">
    <text evidence="3">The sequence shown here is derived from an EMBL/GenBank/DDBJ whole genome shotgun (WGS) entry which is preliminary data.</text>
</comment>
<reference evidence="3 4" key="1">
    <citation type="journal article" date="2015" name="Genome Announc.">
        <title>Expanding the biotechnology potential of lactobacilli through comparative genomics of 213 strains and associated genera.</title>
        <authorList>
            <person name="Sun Z."/>
            <person name="Harris H.M."/>
            <person name="McCann A."/>
            <person name="Guo C."/>
            <person name="Argimon S."/>
            <person name="Zhang W."/>
            <person name="Yang X."/>
            <person name="Jeffery I.B."/>
            <person name="Cooney J.C."/>
            <person name="Kagawa T.F."/>
            <person name="Liu W."/>
            <person name="Song Y."/>
            <person name="Salvetti E."/>
            <person name="Wrobel A."/>
            <person name="Rasinkangas P."/>
            <person name="Parkhill J."/>
            <person name="Rea M.C."/>
            <person name="O'Sullivan O."/>
            <person name="Ritari J."/>
            <person name="Douillard F.P."/>
            <person name="Paul Ross R."/>
            <person name="Yang R."/>
            <person name="Briner A.E."/>
            <person name="Felis G.E."/>
            <person name="de Vos W.M."/>
            <person name="Barrangou R."/>
            <person name="Klaenhammer T.R."/>
            <person name="Caufield P.W."/>
            <person name="Cui Y."/>
            <person name="Zhang H."/>
            <person name="O'Toole P.W."/>
        </authorList>
    </citation>
    <scope>NUCLEOTIDE SEQUENCE [LARGE SCALE GENOMIC DNA]</scope>
    <source>
        <strain evidence="3 4">DSM 19674</strain>
    </source>
</reference>
<feature type="domain" description="Zinc-ribbon" evidence="2">
    <location>
        <begin position="3"/>
        <end position="25"/>
    </location>
</feature>
<dbReference type="STRING" id="1423788.FC78_GL001123"/>
<evidence type="ECO:0000313" key="4">
    <source>
        <dbReference type="Proteomes" id="UP000051515"/>
    </source>
</evidence>
<keyword evidence="1" id="KW-0812">Transmembrane</keyword>
<dbReference type="Pfam" id="PF13240">
    <property type="entry name" value="Zn_Ribbon_1"/>
    <property type="match status" value="1"/>
</dbReference>
<dbReference type="Proteomes" id="UP000051515">
    <property type="component" value="Unassembled WGS sequence"/>
</dbReference>
<name>A0A0R1KRW3_9LACO</name>
<sequence length="268" mass="29539">MEKCKNCGADLQPGVKFCGKCGAPVDGSIENNSTTASRLNKANNSETIASIKSHSLNYFSWYKKSISKPSEVDNSNKYFGVVSIVISVLLASFAFYSIIGKVFAGAESAINEVSRYYPNLSNAGVPTGFKLYFQLFLMVLVYYAVFILIGFVCKKYMIDKDTTIFNYTNQLGSYGNSIMIVQLLLVLFLLVSSTSSFILLIVFMMILSSISAVAYIGSIVVTKAQAKLDKIYVAIITLFASNVVVSIIFMITARSMILRYVEIIKNLL</sequence>
<feature type="transmembrane region" description="Helical" evidence="1">
    <location>
        <begin position="78"/>
        <end position="99"/>
    </location>
</feature>
<accession>A0A0R1KRW3</accession>
<keyword evidence="1" id="KW-0472">Membrane</keyword>
<protein>
    <recommendedName>
        <fullName evidence="2">Zinc-ribbon domain-containing protein</fullName>
    </recommendedName>
</protein>
<dbReference type="InterPro" id="IPR026870">
    <property type="entry name" value="Zinc_ribbon_dom"/>
</dbReference>
<dbReference type="OrthoDB" id="2291432at2"/>
<dbReference type="Pfam" id="PF20214">
    <property type="entry name" value="DUF6574"/>
    <property type="match status" value="1"/>
</dbReference>
<dbReference type="RefSeq" id="WP_056951214.1">
    <property type="nucleotide sequence ID" value="NZ_AZDY01000029.1"/>
</dbReference>
<gene>
    <name evidence="3" type="ORF">FC78_GL001123</name>
</gene>
<feature type="transmembrane region" description="Helical" evidence="1">
    <location>
        <begin position="231"/>
        <end position="251"/>
    </location>
</feature>
<feature type="transmembrane region" description="Helical" evidence="1">
    <location>
        <begin position="131"/>
        <end position="153"/>
    </location>
</feature>
<proteinExistence type="predicted"/>
<evidence type="ECO:0000256" key="1">
    <source>
        <dbReference type="SAM" id="Phobius"/>
    </source>
</evidence>
<evidence type="ECO:0000313" key="3">
    <source>
        <dbReference type="EMBL" id="KRK84115.1"/>
    </source>
</evidence>
<feature type="transmembrane region" description="Helical" evidence="1">
    <location>
        <begin position="174"/>
        <end position="191"/>
    </location>
</feature>
<dbReference type="PATRIC" id="fig|1423788.3.peg.1155"/>
<evidence type="ECO:0000259" key="2">
    <source>
        <dbReference type="Pfam" id="PF13240"/>
    </source>
</evidence>
<keyword evidence="4" id="KW-1185">Reference proteome</keyword>
<organism evidence="3 4">
    <name type="scientific">Companilactobacillus bobalius DSM 19674</name>
    <dbReference type="NCBI Taxonomy" id="1423788"/>
    <lineage>
        <taxon>Bacteria</taxon>
        <taxon>Bacillati</taxon>
        <taxon>Bacillota</taxon>
        <taxon>Bacilli</taxon>
        <taxon>Lactobacillales</taxon>
        <taxon>Lactobacillaceae</taxon>
        <taxon>Companilactobacillus</taxon>
        <taxon>Companilactobacillus bobalius</taxon>
    </lineage>
</organism>